<accession>A0ABU8RL07</accession>
<dbReference type="Proteomes" id="UP001387100">
    <property type="component" value="Unassembled WGS sequence"/>
</dbReference>
<keyword evidence="1" id="KW-0812">Transmembrane</keyword>
<keyword evidence="1" id="KW-0472">Membrane</keyword>
<dbReference type="SUPFAM" id="SSF103473">
    <property type="entry name" value="MFS general substrate transporter"/>
    <property type="match status" value="1"/>
</dbReference>
<feature type="transmembrane region" description="Helical" evidence="1">
    <location>
        <begin position="96"/>
        <end position="116"/>
    </location>
</feature>
<feature type="transmembrane region" description="Helical" evidence="1">
    <location>
        <begin position="30"/>
        <end position="49"/>
    </location>
</feature>
<dbReference type="EMBL" id="JBBIAA010000011">
    <property type="protein sequence ID" value="MEJ5945755.1"/>
    <property type="molecule type" value="Genomic_DNA"/>
</dbReference>
<name>A0ABU8RL07_9ACTN</name>
<reference evidence="2 3" key="1">
    <citation type="journal article" date="2017" name="Int. J. Syst. Evol. Microbiol.">
        <title>Pseudokineococcus basanitobsidens sp. nov., isolated from volcanic rock.</title>
        <authorList>
            <person name="Lee D.W."/>
            <person name="Park M.Y."/>
            <person name="Kim J.J."/>
            <person name="Kim B.S."/>
        </authorList>
    </citation>
    <scope>NUCLEOTIDE SEQUENCE [LARGE SCALE GENOMIC DNA]</scope>
    <source>
        <strain evidence="2 3">DSM 103726</strain>
    </source>
</reference>
<comment type="caution">
    <text evidence="2">The sequence shown here is derived from an EMBL/GenBank/DDBJ whole genome shotgun (WGS) entry which is preliminary data.</text>
</comment>
<evidence type="ECO:0000313" key="2">
    <source>
        <dbReference type="EMBL" id="MEJ5945755.1"/>
    </source>
</evidence>
<feature type="transmembrane region" description="Helical" evidence="1">
    <location>
        <begin position="61"/>
        <end position="84"/>
    </location>
</feature>
<organism evidence="2 3">
    <name type="scientific">Pseudokineococcus basanitobsidens</name>
    <dbReference type="NCBI Taxonomy" id="1926649"/>
    <lineage>
        <taxon>Bacteria</taxon>
        <taxon>Bacillati</taxon>
        <taxon>Actinomycetota</taxon>
        <taxon>Actinomycetes</taxon>
        <taxon>Kineosporiales</taxon>
        <taxon>Kineosporiaceae</taxon>
        <taxon>Pseudokineococcus</taxon>
    </lineage>
</organism>
<evidence type="ECO:0000256" key="1">
    <source>
        <dbReference type="SAM" id="Phobius"/>
    </source>
</evidence>
<evidence type="ECO:0000313" key="3">
    <source>
        <dbReference type="Proteomes" id="UP001387100"/>
    </source>
</evidence>
<keyword evidence="1" id="KW-1133">Transmembrane helix</keyword>
<protein>
    <submittedName>
        <fullName evidence="2">Uncharacterized protein</fullName>
    </submittedName>
</protein>
<gene>
    <name evidence="2" type="ORF">WDZ17_10680</name>
</gene>
<keyword evidence="3" id="KW-1185">Reference proteome</keyword>
<feature type="transmembrane region" description="Helical" evidence="1">
    <location>
        <begin position="136"/>
        <end position="153"/>
    </location>
</feature>
<dbReference type="InterPro" id="IPR036259">
    <property type="entry name" value="MFS_trans_sf"/>
</dbReference>
<dbReference type="RefSeq" id="WP_339575139.1">
    <property type="nucleotide sequence ID" value="NZ_JBBIAA010000011.1"/>
</dbReference>
<proteinExistence type="predicted"/>
<sequence length="172" mass="17643">MSVVPWGRRPVEEVPAPPVVLGRGVRTARVLLVVVGVAVMAFGVLGFVLDAGDTGPVASWVVLAAFAVGHDALFAPAVLVVVAVASRLVPDRAVPVVRAALLVSGALALVALPLVLGLGDDPSEPSALPLDYGRNLLVSLAVVWAVAALALLVPRRGRRRAAELEGARPPRG</sequence>